<evidence type="ECO:0000313" key="3">
    <source>
        <dbReference type="EMBL" id="GAA6500122.1"/>
    </source>
</evidence>
<proteinExistence type="predicted"/>
<gene>
    <name evidence="3" type="ORF">K340107D12_29380</name>
</gene>
<dbReference type="PROSITE" id="PS50937">
    <property type="entry name" value="HTH_MERR_2"/>
    <property type="match status" value="1"/>
</dbReference>
<dbReference type="Proteomes" id="UP001600941">
    <property type="component" value="Unassembled WGS sequence"/>
</dbReference>
<reference evidence="3 4" key="1">
    <citation type="submission" date="2024-04" db="EMBL/GenBank/DDBJ databases">
        <title>Defined microbial consortia suppress multidrug-resistant proinflammatory Enterobacteriaceae via ecological control.</title>
        <authorList>
            <person name="Furuichi M."/>
            <person name="Kawaguchi T."/>
            <person name="Pust M."/>
            <person name="Yasuma K."/>
            <person name="Plichta D."/>
            <person name="Hasegawa N."/>
            <person name="Ohya T."/>
            <person name="Bhattarai S."/>
            <person name="Sasajima S."/>
            <person name="Aoto Y."/>
            <person name="Tuganbaev T."/>
            <person name="Yaginuma M."/>
            <person name="Ueda M."/>
            <person name="Okahashi N."/>
            <person name="Amafuji K."/>
            <person name="Kiridooshi Y."/>
            <person name="Sugita K."/>
            <person name="Strazar M."/>
            <person name="Skelly A."/>
            <person name="Suda W."/>
            <person name="Hattori M."/>
            <person name="Nakamoto N."/>
            <person name="Caballero S."/>
            <person name="Norman J."/>
            <person name="Olle B."/>
            <person name="Tanoue T."/>
            <person name="Arita M."/>
            <person name="Bucci V."/>
            <person name="Atarashi K."/>
            <person name="Xavier R."/>
            <person name="Honda K."/>
        </authorList>
    </citation>
    <scope>NUCLEOTIDE SEQUENCE [LARGE SCALE GENOMIC DNA]</scope>
    <source>
        <strain evidence="4">k34-0107-D12</strain>
    </source>
</reference>
<dbReference type="Pfam" id="PF13411">
    <property type="entry name" value="MerR_1"/>
    <property type="match status" value="1"/>
</dbReference>
<feature type="domain" description="HTH merR-type" evidence="2">
    <location>
        <begin position="1"/>
        <end position="70"/>
    </location>
</feature>
<dbReference type="Gene3D" id="1.10.1660.10">
    <property type="match status" value="1"/>
</dbReference>
<dbReference type="PANTHER" id="PTHR30204:SF83">
    <property type="entry name" value="TRANSCRIPTIONAL REGULATOR, MERR FAMILY"/>
    <property type="match status" value="1"/>
</dbReference>
<protein>
    <submittedName>
        <fullName evidence="3">MerR family transcriptional regulator</fullName>
    </submittedName>
</protein>
<dbReference type="InterPro" id="IPR009061">
    <property type="entry name" value="DNA-bd_dom_put_sf"/>
</dbReference>
<dbReference type="PANTHER" id="PTHR30204">
    <property type="entry name" value="REDOX-CYCLING DRUG-SENSING TRANSCRIPTIONAL ACTIVATOR SOXR"/>
    <property type="match status" value="1"/>
</dbReference>
<dbReference type="RefSeq" id="WP_148393631.1">
    <property type="nucleotide sequence ID" value="NZ_BAABZQ010000001.1"/>
</dbReference>
<dbReference type="InterPro" id="IPR000551">
    <property type="entry name" value="MerR-type_HTH_dom"/>
</dbReference>
<evidence type="ECO:0000313" key="4">
    <source>
        <dbReference type="Proteomes" id="UP001600941"/>
    </source>
</evidence>
<name>A0ABQ0BUP2_9FIRM</name>
<keyword evidence="4" id="KW-1185">Reference proteome</keyword>
<evidence type="ECO:0000256" key="1">
    <source>
        <dbReference type="ARBA" id="ARBA00023125"/>
    </source>
</evidence>
<dbReference type="SUPFAM" id="SSF46955">
    <property type="entry name" value="Putative DNA-binding domain"/>
    <property type="match status" value="1"/>
</dbReference>
<dbReference type="EMBL" id="BAABZQ010000001">
    <property type="protein sequence ID" value="GAA6500122.1"/>
    <property type="molecule type" value="Genomic_DNA"/>
</dbReference>
<dbReference type="SMART" id="SM00422">
    <property type="entry name" value="HTH_MERR"/>
    <property type="match status" value="1"/>
</dbReference>
<comment type="caution">
    <text evidence="3">The sequence shown here is derived from an EMBL/GenBank/DDBJ whole genome shotgun (WGS) entry which is preliminary data.</text>
</comment>
<dbReference type="CDD" id="cd01109">
    <property type="entry name" value="HTH_YyaN"/>
    <property type="match status" value="1"/>
</dbReference>
<sequence>MYTMKQACEKTGMHYETLKFYCNEGLIPNVKRDKTNRRVFDAHDIAWIKSLTCLKKCGMSLKEMKEYLALCLQGQSSIPKRKVILEQKRKDLLLSMQELQDSIDYIDWKQTFYDDVMSGKTKYNSNLIPAEN</sequence>
<keyword evidence="1" id="KW-0238">DNA-binding</keyword>
<organism evidence="3 4">
    <name type="scientific">Blautia parvula</name>
    <dbReference type="NCBI Taxonomy" id="2877527"/>
    <lineage>
        <taxon>Bacteria</taxon>
        <taxon>Bacillati</taxon>
        <taxon>Bacillota</taxon>
        <taxon>Clostridia</taxon>
        <taxon>Lachnospirales</taxon>
        <taxon>Lachnospiraceae</taxon>
        <taxon>Blautia</taxon>
    </lineage>
</organism>
<dbReference type="InterPro" id="IPR047057">
    <property type="entry name" value="MerR_fam"/>
</dbReference>
<evidence type="ECO:0000259" key="2">
    <source>
        <dbReference type="PROSITE" id="PS50937"/>
    </source>
</evidence>
<accession>A0ABQ0BUP2</accession>